<protein>
    <recommendedName>
        <fullName evidence="3">C2H2-type domain-containing protein</fullName>
    </recommendedName>
</protein>
<feature type="compositionally biased region" description="Polar residues" evidence="2">
    <location>
        <begin position="536"/>
        <end position="553"/>
    </location>
</feature>
<evidence type="ECO:0000256" key="2">
    <source>
        <dbReference type="SAM" id="MobiDB-lite"/>
    </source>
</evidence>
<reference evidence="4" key="1">
    <citation type="submission" date="2022-08" db="EMBL/GenBank/DDBJ databases">
        <title>A Global Phylogenomic Analysis of the Shiitake Genus Lentinula.</title>
        <authorList>
            <consortium name="DOE Joint Genome Institute"/>
            <person name="Sierra-Patev S."/>
            <person name="Min B."/>
            <person name="Naranjo-Ortiz M."/>
            <person name="Looney B."/>
            <person name="Konkel Z."/>
            <person name="Slot J.C."/>
            <person name="Sakamoto Y."/>
            <person name="Steenwyk J.L."/>
            <person name="Rokas A."/>
            <person name="Carro J."/>
            <person name="Camarero S."/>
            <person name="Ferreira P."/>
            <person name="Molpeceres G."/>
            <person name="Ruiz-Duenas F.J."/>
            <person name="Serrano A."/>
            <person name="Henrissat B."/>
            <person name="Drula E."/>
            <person name="Hughes K.W."/>
            <person name="Mata J.L."/>
            <person name="Ishikawa N.K."/>
            <person name="Vargas-Isla R."/>
            <person name="Ushijima S."/>
            <person name="Smith C.A."/>
            <person name="Ahrendt S."/>
            <person name="Andreopoulos W."/>
            <person name="He G."/>
            <person name="Labutti K."/>
            <person name="Lipzen A."/>
            <person name="Ng V."/>
            <person name="Riley R."/>
            <person name="Sandor L."/>
            <person name="Barry K."/>
            <person name="Martinez A.T."/>
            <person name="Xiao Y."/>
            <person name="Gibbons J.G."/>
            <person name="Terashima K."/>
            <person name="Grigoriev I.V."/>
            <person name="Hibbett D.S."/>
        </authorList>
    </citation>
    <scope>NUCLEOTIDE SEQUENCE</scope>
    <source>
        <strain evidence="4">RHP3577 ss4</strain>
    </source>
</reference>
<feature type="region of interest" description="Disordered" evidence="2">
    <location>
        <begin position="642"/>
        <end position="678"/>
    </location>
</feature>
<feature type="region of interest" description="Disordered" evidence="2">
    <location>
        <begin position="138"/>
        <end position="179"/>
    </location>
</feature>
<keyword evidence="1" id="KW-0175">Coiled coil</keyword>
<evidence type="ECO:0000259" key="3">
    <source>
        <dbReference type="PROSITE" id="PS00028"/>
    </source>
</evidence>
<feature type="region of interest" description="Disordered" evidence="2">
    <location>
        <begin position="531"/>
        <end position="562"/>
    </location>
</feature>
<accession>A0ABQ8V384</accession>
<feature type="compositionally biased region" description="Polar residues" evidence="2">
    <location>
        <begin position="376"/>
        <end position="393"/>
    </location>
</feature>
<feature type="compositionally biased region" description="Polar residues" evidence="2">
    <location>
        <begin position="330"/>
        <end position="360"/>
    </location>
</feature>
<sequence length="991" mass="108444">MYNGYVPNKAGETSDHQNYPVPANNAAAQLVISKADALTVSQIYLEDQQRKIDEAQARLNMERAHLVEIARQQAMEAHLNAEIAAGEEAKRRLEALNIERQRSLASMNSSNVYRLPTYEPTPSTTRIVPVEDELRQYSGAPGNTWSNSSIVPNMSMRPNPNATSNHPHRTQQNNLQNLGPQSHYVAGAQARPQVPALTHQYQQRQAFPSQSSTSAHQPQFTQSYQPSQATQPAPLMRNQHQSQRPQQQQSAQHQSNFQPSRPSLQTSSTQSQQSIASQPALTPQMDLARQRQSITSAGQQSATQEPVPQTPTLNQVPPSKSHGKPVPSVPSASTSQTHSQSMKSAGRQTSGAIANLANPSRDTKHDPPSNPVAKVPSQSRPTQSAMANPSAAFSKQIEDLSPTNQRRLSSMHKYAYQWLKQAEVGATESIPLTGLFIHCPATGQAQIGEMVNNKFTPMTPIGWIKALQKMIIPEVSQTVAAPANAPPSVTPTTVAEAPPRSEPVNLPPTATPTVTKLKGHAESLVNALNSAHEHTSTPLPSLSKKNSNITGSPRTPADANRKSLARDLLFALGSVREKRQRESFGESDGRTAKRTALSDIPVPVAQSTVSSNQPPMVSSFPIQAAAFNYQHPSVISQPAVPQLPSDQSNVARQDKPSDVVSAVPSHQAGPSQANVNPDAAPVVTKPLKFVMENNPVAGPSRFVGRISQAITNFNTAITSSKLQTAPVANPPKLAPISISQNRLIPEQLPARSPPKVNVTPLFLPETPSPPTSPPPIPNMDEESLCLAESVTVRGSDIEPVDDFRARKGQTGTVVDYVQVPSAPGWVKRDLARRMRKYKKRQEEEEQAEIENVIEILDSDEEPEPRKTKQKYSRRSQSSREASDFFLPVRDPQELAALKKSITRIQECMCKWGGCEVILSSTEKLGQHMRQHVVESQQDKYGVNLYPSPGNLFLIVFSKNPILCKICGKHEAQNPDHVENHAYHQLCIFHRM</sequence>
<feature type="domain" description="C2H2-type" evidence="3">
    <location>
        <begin position="909"/>
        <end position="931"/>
    </location>
</feature>
<feature type="region of interest" description="Disordered" evidence="2">
    <location>
        <begin position="1"/>
        <end position="20"/>
    </location>
</feature>
<evidence type="ECO:0000256" key="1">
    <source>
        <dbReference type="SAM" id="Coils"/>
    </source>
</evidence>
<dbReference type="Proteomes" id="UP001150217">
    <property type="component" value="Unassembled WGS sequence"/>
</dbReference>
<feature type="compositionally biased region" description="Polar residues" evidence="2">
    <location>
        <begin position="141"/>
        <end position="179"/>
    </location>
</feature>
<feature type="compositionally biased region" description="Polar residues" evidence="2">
    <location>
        <begin position="199"/>
        <end position="231"/>
    </location>
</feature>
<dbReference type="EMBL" id="JANVFT010000086">
    <property type="protein sequence ID" value="KAJ4471648.1"/>
    <property type="molecule type" value="Genomic_DNA"/>
</dbReference>
<proteinExistence type="predicted"/>
<feature type="region of interest" description="Disordered" evidence="2">
    <location>
        <begin position="481"/>
        <end position="507"/>
    </location>
</feature>
<dbReference type="PROSITE" id="PS00028">
    <property type="entry name" value="ZINC_FINGER_C2H2_1"/>
    <property type="match status" value="1"/>
</dbReference>
<organism evidence="4 5">
    <name type="scientific">Lentinula lateritia</name>
    <dbReference type="NCBI Taxonomy" id="40482"/>
    <lineage>
        <taxon>Eukaryota</taxon>
        <taxon>Fungi</taxon>
        <taxon>Dikarya</taxon>
        <taxon>Basidiomycota</taxon>
        <taxon>Agaricomycotina</taxon>
        <taxon>Agaricomycetes</taxon>
        <taxon>Agaricomycetidae</taxon>
        <taxon>Agaricales</taxon>
        <taxon>Marasmiineae</taxon>
        <taxon>Omphalotaceae</taxon>
        <taxon>Lentinula</taxon>
    </lineage>
</organism>
<feature type="coiled-coil region" evidence="1">
    <location>
        <begin position="45"/>
        <end position="99"/>
    </location>
</feature>
<evidence type="ECO:0000313" key="5">
    <source>
        <dbReference type="Proteomes" id="UP001150217"/>
    </source>
</evidence>
<evidence type="ECO:0000313" key="4">
    <source>
        <dbReference type="EMBL" id="KAJ4471648.1"/>
    </source>
</evidence>
<feature type="compositionally biased region" description="Low complexity" evidence="2">
    <location>
        <begin position="237"/>
        <end position="281"/>
    </location>
</feature>
<keyword evidence="5" id="KW-1185">Reference proteome</keyword>
<feature type="region of interest" description="Disordered" evidence="2">
    <location>
        <begin position="851"/>
        <end position="878"/>
    </location>
</feature>
<comment type="caution">
    <text evidence="4">The sequence shown here is derived from an EMBL/GenBank/DDBJ whole genome shotgun (WGS) entry which is preliminary data.</text>
</comment>
<feature type="compositionally biased region" description="Polar residues" evidence="2">
    <location>
        <begin position="290"/>
        <end position="318"/>
    </location>
</feature>
<dbReference type="InterPro" id="IPR013087">
    <property type="entry name" value="Znf_C2H2_type"/>
</dbReference>
<name>A0ABQ8V384_9AGAR</name>
<feature type="region of interest" description="Disordered" evidence="2">
    <location>
        <begin position="198"/>
        <end position="401"/>
    </location>
</feature>
<gene>
    <name evidence="4" type="ORF">C8R41DRAFT_850588</name>
</gene>